<dbReference type="AlphaFoldDB" id="A0AAV5KK81"/>
<sequence>MINKKKSLAESNAGKFEAKSQEAGILHAVLNKLSGEEQKGENSMQPNENLQLLEDIKGSENKELPEGMLPMLNFQQSFDFIPAASLTSLPTYKIELYTKWQTSFLVLKP</sequence>
<organism evidence="1 2">
    <name type="scientific">Rubroshorea leprosula</name>
    <dbReference type="NCBI Taxonomy" id="152421"/>
    <lineage>
        <taxon>Eukaryota</taxon>
        <taxon>Viridiplantae</taxon>
        <taxon>Streptophyta</taxon>
        <taxon>Embryophyta</taxon>
        <taxon>Tracheophyta</taxon>
        <taxon>Spermatophyta</taxon>
        <taxon>Magnoliopsida</taxon>
        <taxon>eudicotyledons</taxon>
        <taxon>Gunneridae</taxon>
        <taxon>Pentapetalae</taxon>
        <taxon>rosids</taxon>
        <taxon>malvids</taxon>
        <taxon>Malvales</taxon>
        <taxon>Dipterocarpaceae</taxon>
        <taxon>Rubroshorea</taxon>
    </lineage>
</organism>
<keyword evidence="2" id="KW-1185">Reference proteome</keyword>
<name>A0AAV5KK81_9ROSI</name>
<proteinExistence type="predicted"/>
<dbReference type="EMBL" id="BPVZ01000067">
    <property type="protein sequence ID" value="GKV25014.1"/>
    <property type="molecule type" value="Genomic_DNA"/>
</dbReference>
<gene>
    <name evidence="1" type="ORF">SLEP1_g34525</name>
</gene>
<evidence type="ECO:0000313" key="1">
    <source>
        <dbReference type="EMBL" id="GKV25014.1"/>
    </source>
</evidence>
<dbReference type="Proteomes" id="UP001054252">
    <property type="component" value="Unassembled WGS sequence"/>
</dbReference>
<evidence type="ECO:0000313" key="2">
    <source>
        <dbReference type="Proteomes" id="UP001054252"/>
    </source>
</evidence>
<comment type="caution">
    <text evidence="1">The sequence shown here is derived from an EMBL/GenBank/DDBJ whole genome shotgun (WGS) entry which is preliminary data.</text>
</comment>
<reference evidence="1 2" key="1">
    <citation type="journal article" date="2021" name="Commun. Biol.">
        <title>The genome of Shorea leprosula (Dipterocarpaceae) highlights the ecological relevance of drought in aseasonal tropical rainforests.</title>
        <authorList>
            <person name="Ng K.K.S."/>
            <person name="Kobayashi M.J."/>
            <person name="Fawcett J.A."/>
            <person name="Hatakeyama M."/>
            <person name="Paape T."/>
            <person name="Ng C.H."/>
            <person name="Ang C.C."/>
            <person name="Tnah L.H."/>
            <person name="Lee C.T."/>
            <person name="Nishiyama T."/>
            <person name="Sese J."/>
            <person name="O'Brien M.J."/>
            <person name="Copetti D."/>
            <person name="Mohd Noor M.I."/>
            <person name="Ong R.C."/>
            <person name="Putra M."/>
            <person name="Sireger I.Z."/>
            <person name="Indrioko S."/>
            <person name="Kosugi Y."/>
            <person name="Izuno A."/>
            <person name="Isagi Y."/>
            <person name="Lee S.L."/>
            <person name="Shimizu K.K."/>
        </authorList>
    </citation>
    <scope>NUCLEOTIDE SEQUENCE [LARGE SCALE GENOMIC DNA]</scope>
    <source>
        <strain evidence="1">214</strain>
    </source>
</reference>
<protein>
    <submittedName>
        <fullName evidence="1">Uncharacterized protein</fullName>
    </submittedName>
</protein>
<accession>A0AAV5KK81</accession>